<dbReference type="Proteomes" id="UP000476338">
    <property type="component" value="Unassembled WGS sequence"/>
</dbReference>
<sequence length="178" mass="20081">MKKFILGILSFLIVGCGYAPIGRISDNILEDKIFVDVFMNKIDPQNTVAIKDAVKDGIIYRLHKELSDKKNANNFIIASINHLSFSPLTYDQYGYATSYRVNLVLAFEARLKDGRVVRFSGSGDHDFRVTRLLKNARDTSSIISDQERYEAIKNASTQAFDEFIAVLGIESLKSSEFK</sequence>
<dbReference type="EMBL" id="VWSJ01000006">
    <property type="protein sequence ID" value="MSN96057.1"/>
    <property type="molecule type" value="Genomic_DNA"/>
</dbReference>
<dbReference type="InterPro" id="IPR007485">
    <property type="entry name" value="LPS_assembly_LptE"/>
</dbReference>
<dbReference type="PROSITE" id="PS51257">
    <property type="entry name" value="PROKAR_LIPOPROTEIN"/>
    <property type="match status" value="1"/>
</dbReference>
<accession>A0A6L5WIH4</accession>
<dbReference type="AlphaFoldDB" id="A0A6L5WIH4"/>
<protein>
    <submittedName>
        <fullName evidence="1">Penicillin-binding protein</fullName>
    </submittedName>
</protein>
<reference evidence="1 2" key="1">
    <citation type="submission" date="2019-09" db="EMBL/GenBank/DDBJ databases">
        <authorList>
            <person name="Silva M."/>
            <person name="Pereira G."/>
            <person name="Lopes-Da-Costa L."/>
            <person name="Silva E."/>
        </authorList>
    </citation>
    <scope>NUCLEOTIDE SEQUENCE [LARGE SCALE GENOMIC DNA]</scope>
    <source>
        <strain evidence="1 2">FMV-PI01</strain>
    </source>
</reference>
<organism evidence="1 2">
    <name type="scientific">Campylobacter portucalensis</name>
    <dbReference type="NCBI Taxonomy" id="2608384"/>
    <lineage>
        <taxon>Bacteria</taxon>
        <taxon>Pseudomonadati</taxon>
        <taxon>Campylobacterota</taxon>
        <taxon>Epsilonproteobacteria</taxon>
        <taxon>Campylobacterales</taxon>
        <taxon>Campylobacteraceae</taxon>
        <taxon>Campylobacter</taxon>
    </lineage>
</organism>
<keyword evidence="2" id="KW-1185">Reference proteome</keyword>
<gene>
    <name evidence="1" type="ORF">F1B92_02420</name>
</gene>
<name>A0A6L5WIH4_9BACT</name>
<dbReference type="GO" id="GO:0043165">
    <property type="term" value="P:Gram-negative-bacterium-type cell outer membrane assembly"/>
    <property type="evidence" value="ECO:0007669"/>
    <property type="project" value="InterPro"/>
</dbReference>
<reference evidence="1 2" key="2">
    <citation type="submission" date="2020-03" db="EMBL/GenBank/DDBJ databases">
        <title>Campylobacter portucalensis sp. nov., a new species of Campylobacter isolated from the reproductive tract of bulls.</title>
        <authorList>
            <person name="Silva M.F."/>
            <person name="Pereira G."/>
            <person name="Carneiro C."/>
            <person name="Hemphill A."/>
            <person name="Mateus L."/>
            <person name="Lopes-Da-Costa L."/>
            <person name="Silva E."/>
        </authorList>
    </citation>
    <scope>NUCLEOTIDE SEQUENCE [LARGE SCALE GENOMIC DNA]</scope>
    <source>
        <strain evidence="1 2">FMV-PI01</strain>
    </source>
</reference>
<evidence type="ECO:0000313" key="2">
    <source>
        <dbReference type="Proteomes" id="UP000476338"/>
    </source>
</evidence>
<comment type="caution">
    <text evidence="1">The sequence shown here is derived from an EMBL/GenBank/DDBJ whole genome shotgun (WGS) entry which is preliminary data.</text>
</comment>
<dbReference type="GO" id="GO:0019867">
    <property type="term" value="C:outer membrane"/>
    <property type="evidence" value="ECO:0007669"/>
    <property type="project" value="InterPro"/>
</dbReference>
<dbReference type="Pfam" id="PF04390">
    <property type="entry name" value="LptE"/>
    <property type="match status" value="1"/>
</dbReference>
<dbReference type="RefSeq" id="WP_154570324.1">
    <property type="nucleotide sequence ID" value="NZ_VWSJ01000006.1"/>
</dbReference>
<proteinExistence type="predicted"/>
<evidence type="ECO:0000313" key="1">
    <source>
        <dbReference type="EMBL" id="MSN96057.1"/>
    </source>
</evidence>